<keyword evidence="2" id="KW-1185">Reference proteome</keyword>
<evidence type="ECO:0000313" key="2">
    <source>
        <dbReference type="Proteomes" id="UP001586593"/>
    </source>
</evidence>
<name>A0ABR3WFX2_9PEZI</name>
<dbReference type="Proteomes" id="UP001586593">
    <property type="component" value="Unassembled WGS sequence"/>
</dbReference>
<accession>A0ABR3WFX2</accession>
<organism evidence="1 2">
    <name type="scientific">Phialemonium thermophilum</name>
    <dbReference type="NCBI Taxonomy" id="223376"/>
    <lineage>
        <taxon>Eukaryota</taxon>
        <taxon>Fungi</taxon>
        <taxon>Dikarya</taxon>
        <taxon>Ascomycota</taxon>
        <taxon>Pezizomycotina</taxon>
        <taxon>Sordariomycetes</taxon>
        <taxon>Sordariomycetidae</taxon>
        <taxon>Cephalothecales</taxon>
        <taxon>Cephalothecaceae</taxon>
        <taxon>Phialemonium</taxon>
    </lineage>
</organism>
<protein>
    <recommendedName>
        <fullName evidence="3">ShKT domain-containing protein</fullName>
    </recommendedName>
</protein>
<reference evidence="1 2" key="1">
    <citation type="journal article" date="2024" name="Commun. Biol.">
        <title>Comparative genomic analysis of thermophilic fungi reveals convergent evolutionary adaptations and gene losses.</title>
        <authorList>
            <person name="Steindorff A.S."/>
            <person name="Aguilar-Pontes M.V."/>
            <person name="Robinson A.J."/>
            <person name="Andreopoulos B."/>
            <person name="LaButti K."/>
            <person name="Kuo A."/>
            <person name="Mondo S."/>
            <person name="Riley R."/>
            <person name="Otillar R."/>
            <person name="Haridas S."/>
            <person name="Lipzen A."/>
            <person name="Grimwood J."/>
            <person name="Schmutz J."/>
            <person name="Clum A."/>
            <person name="Reid I.D."/>
            <person name="Moisan M.C."/>
            <person name="Butler G."/>
            <person name="Nguyen T.T.M."/>
            <person name="Dewar K."/>
            <person name="Conant G."/>
            <person name="Drula E."/>
            <person name="Henrissat B."/>
            <person name="Hansel C."/>
            <person name="Singer S."/>
            <person name="Hutchinson M.I."/>
            <person name="de Vries R.P."/>
            <person name="Natvig D.O."/>
            <person name="Powell A.J."/>
            <person name="Tsang A."/>
            <person name="Grigoriev I.V."/>
        </authorList>
    </citation>
    <scope>NUCLEOTIDE SEQUENCE [LARGE SCALE GENOMIC DNA]</scope>
    <source>
        <strain evidence="1 2">ATCC 24622</strain>
    </source>
</reference>
<comment type="caution">
    <text evidence="1">The sequence shown here is derived from an EMBL/GenBank/DDBJ whole genome shotgun (WGS) entry which is preliminary data.</text>
</comment>
<evidence type="ECO:0008006" key="3">
    <source>
        <dbReference type="Google" id="ProtNLM"/>
    </source>
</evidence>
<gene>
    <name evidence="1" type="ORF">VTK73DRAFT_7192</name>
</gene>
<proteinExistence type="predicted"/>
<evidence type="ECO:0000313" key="1">
    <source>
        <dbReference type="EMBL" id="KAL1860747.1"/>
    </source>
</evidence>
<sequence>MCWKHGIITLPNPIPTWGVKYNSQHHNGNLITKDALTPHAEPHHVSCYVSQALLSRERTILCVILLILSALQPNMCTQNWKRYTCGHLVFDSWSPCDERGFDQCSNLAINTNHQTSKCDTCSYPTPPDSD</sequence>
<dbReference type="EMBL" id="JAZHXJ010000441">
    <property type="protein sequence ID" value="KAL1860747.1"/>
    <property type="molecule type" value="Genomic_DNA"/>
</dbReference>